<sequence>MSQDHKQHPSLSQDQQDLLIATVREVAREEILPRFRNLAAGDIRSKTKPDDLVTEADLAAEARIAAVLREAFSEAMILGEEAASADPTLRAKAAGADLALIIDPVDGTWNFANGLAVFGVILAATVRGKPVFGLLYDVVMDDWVVTHDAAPSVLARDGMPPLPLQTATGGPLDTLTGYVHLYLMEKSVQAQMAAALPSFNRTFMLRCSCHEYRLLAQGAVDFCLSGMLNPWDHAAGVLAVQNAGGVARFIDGRDYDTAITKGYLLTAANEQVWQEVAAHLAFLK</sequence>
<feature type="binding site" evidence="2">
    <location>
        <position position="232"/>
    </location>
    <ligand>
        <name>Mg(2+)</name>
        <dbReference type="ChEBI" id="CHEBI:18420"/>
        <label>1</label>
        <note>catalytic</note>
    </ligand>
</feature>
<accession>A0A0P1FHK7</accession>
<dbReference type="Gene3D" id="3.40.190.80">
    <property type="match status" value="1"/>
</dbReference>
<evidence type="ECO:0000313" key="4">
    <source>
        <dbReference type="EMBL" id="CUH73896.1"/>
    </source>
</evidence>
<feature type="binding site" evidence="2">
    <location>
        <position position="106"/>
    </location>
    <ligand>
        <name>Mg(2+)</name>
        <dbReference type="ChEBI" id="CHEBI:18420"/>
        <label>1</label>
        <note>catalytic</note>
    </ligand>
</feature>
<evidence type="ECO:0000313" key="5">
    <source>
        <dbReference type="Proteomes" id="UP000051086"/>
    </source>
</evidence>
<reference evidence="3 5" key="1">
    <citation type="submission" date="2015-09" db="EMBL/GenBank/DDBJ databases">
        <authorList>
            <person name="Rodrigo-Torres L."/>
            <person name="Arahal D.R."/>
        </authorList>
    </citation>
    <scope>NUCLEOTIDE SEQUENCE [LARGE SCALE GENOMIC DNA]</scope>
    <source>
        <strain evidence="3 5">CECT 5118</strain>
    </source>
</reference>
<dbReference type="InterPro" id="IPR000760">
    <property type="entry name" value="Inositol_monophosphatase-like"/>
</dbReference>
<keyword evidence="5" id="KW-1185">Reference proteome</keyword>
<dbReference type="EC" id="3.1.3.25" evidence="4"/>
<evidence type="ECO:0000313" key="6">
    <source>
        <dbReference type="Proteomes" id="UP000051887"/>
    </source>
</evidence>
<dbReference type="PANTHER" id="PTHR20854:SF4">
    <property type="entry name" value="INOSITOL-1-MONOPHOSPHATASE-RELATED"/>
    <property type="match status" value="1"/>
</dbReference>
<feature type="binding site" evidence="2">
    <location>
        <position position="80"/>
    </location>
    <ligand>
        <name>Mg(2+)</name>
        <dbReference type="ChEBI" id="CHEBI:18420"/>
        <label>1</label>
        <note>catalytic</note>
    </ligand>
</feature>
<keyword evidence="4" id="KW-0378">Hydrolase</keyword>
<dbReference type="PRINTS" id="PR00377">
    <property type="entry name" value="IMPHPHTASES"/>
</dbReference>
<feature type="binding site" evidence="2">
    <location>
        <position position="103"/>
    </location>
    <ligand>
        <name>Mg(2+)</name>
        <dbReference type="ChEBI" id="CHEBI:18420"/>
        <label>1</label>
        <note>catalytic</note>
    </ligand>
</feature>
<protein>
    <submittedName>
        <fullName evidence="4">Inositol-1-monophosphatase</fullName>
        <ecNumber evidence="4">3.1.3.25</ecNumber>
    </submittedName>
</protein>
<keyword evidence="2" id="KW-0479">Metal-binding</keyword>
<evidence type="ECO:0000256" key="1">
    <source>
        <dbReference type="ARBA" id="ARBA00009759"/>
    </source>
</evidence>
<reference evidence="4 6" key="2">
    <citation type="submission" date="2015-09" db="EMBL/GenBank/DDBJ databases">
        <authorList>
            <consortium name="Swine Surveillance"/>
        </authorList>
    </citation>
    <scope>NUCLEOTIDE SEQUENCE [LARGE SCALE GENOMIC DNA]</scope>
    <source>
        <strain evidence="4 6">5120</strain>
    </source>
</reference>
<dbReference type="Gene3D" id="3.30.540.10">
    <property type="entry name" value="Fructose-1,6-Bisphosphatase, subunit A, domain 1"/>
    <property type="match status" value="1"/>
</dbReference>
<name>A0A0P1FHK7_9RHOB</name>
<dbReference type="Pfam" id="PF00459">
    <property type="entry name" value="Inositol_P"/>
    <property type="match status" value="1"/>
</dbReference>
<dbReference type="EMBL" id="CYSB01000029">
    <property type="protein sequence ID" value="CUH67459.1"/>
    <property type="molecule type" value="Genomic_DNA"/>
</dbReference>
<dbReference type="GO" id="GO:0008934">
    <property type="term" value="F:inositol monophosphate 1-phosphatase activity"/>
    <property type="evidence" value="ECO:0007669"/>
    <property type="project" value="TreeGrafter"/>
</dbReference>
<comment type="cofactor">
    <cofactor evidence="2">
        <name>Mg(2+)</name>
        <dbReference type="ChEBI" id="CHEBI:18420"/>
    </cofactor>
</comment>
<dbReference type="AlphaFoldDB" id="A0A0P1FHK7"/>
<dbReference type="OrthoDB" id="9785695at2"/>
<dbReference type="Proteomes" id="UP000051086">
    <property type="component" value="Unassembled WGS sequence"/>
</dbReference>
<dbReference type="EMBL" id="CYSC01000043">
    <property type="protein sequence ID" value="CUH73896.1"/>
    <property type="molecule type" value="Genomic_DNA"/>
</dbReference>
<dbReference type="Proteomes" id="UP000051887">
    <property type="component" value="Unassembled WGS sequence"/>
</dbReference>
<evidence type="ECO:0000256" key="2">
    <source>
        <dbReference type="PIRSR" id="PIRSR600760-2"/>
    </source>
</evidence>
<comment type="similarity">
    <text evidence="1">Belongs to the inositol monophosphatase superfamily.</text>
</comment>
<keyword evidence="2" id="KW-0460">Magnesium</keyword>
<evidence type="ECO:0000313" key="3">
    <source>
        <dbReference type="EMBL" id="CUH67459.1"/>
    </source>
</evidence>
<dbReference type="SUPFAM" id="SSF56655">
    <property type="entry name" value="Carbohydrate phosphatase"/>
    <property type="match status" value="1"/>
</dbReference>
<dbReference type="GO" id="GO:0007165">
    <property type="term" value="P:signal transduction"/>
    <property type="evidence" value="ECO:0007669"/>
    <property type="project" value="TreeGrafter"/>
</dbReference>
<dbReference type="RefSeq" id="WP_058245032.1">
    <property type="nucleotide sequence ID" value="NZ_CYSB01000029.1"/>
</dbReference>
<dbReference type="GO" id="GO:0006020">
    <property type="term" value="P:inositol metabolic process"/>
    <property type="evidence" value="ECO:0007669"/>
    <property type="project" value="TreeGrafter"/>
</dbReference>
<gene>
    <name evidence="4" type="primary">suhB_5</name>
    <name evidence="3" type="synonym">suhB_1</name>
    <name evidence="3" type="ORF">TL5118_02198</name>
    <name evidence="4" type="ORF">TL5120_03713</name>
</gene>
<dbReference type="PANTHER" id="PTHR20854">
    <property type="entry name" value="INOSITOL MONOPHOSPHATASE"/>
    <property type="match status" value="1"/>
</dbReference>
<dbReference type="GO" id="GO:0046872">
    <property type="term" value="F:metal ion binding"/>
    <property type="evidence" value="ECO:0007669"/>
    <property type="project" value="UniProtKB-KW"/>
</dbReference>
<organism evidence="4 6">
    <name type="scientific">Thalassovita autumnalis</name>
    <dbReference type="NCBI Taxonomy" id="2072972"/>
    <lineage>
        <taxon>Bacteria</taxon>
        <taxon>Pseudomonadati</taxon>
        <taxon>Pseudomonadota</taxon>
        <taxon>Alphaproteobacteria</taxon>
        <taxon>Rhodobacterales</taxon>
        <taxon>Roseobacteraceae</taxon>
        <taxon>Thalassovita</taxon>
    </lineage>
</organism>
<proteinExistence type="inferred from homology"/>